<evidence type="ECO:0000256" key="10">
    <source>
        <dbReference type="ARBA" id="ARBA00022801"/>
    </source>
</evidence>
<evidence type="ECO:0000259" key="20">
    <source>
        <dbReference type="SMART" id="SM01347"/>
    </source>
</evidence>
<reference evidence="21 22" key="1">
    <citation type="submission" date="2024-02" db="EMBL/GenBank/DDBJ databases">
        <title>Chromosome-scale genome assembly of the rough periwinkle Littorina saxatilis.</title>
        <authorList>
            <person name="De Jode A."/>
            <person name="Faria R."/>
            <person name="Formenti G."/>
            <person name="Sims Y."/>
            <person name="Smith T.P."/>
            <person name="Tracey A."/>
            <person name="Wood J.M.D."/>
            <person name="Zagrodzka Z.B."/>
            <person name="Johannesson K."/>
            <person name="Butlin R.K."/>
            <person name="Leder E.H."/>
        </authorList>
    </citation>
    <scope>NUCLEOTIDE SEQUENCE [LARGE SCALE GENOMIC DNA]</scope>
    <source>
        <strain evidence="21">Snail1</strain>
        <tissue evidence="21">Muscle</tissue>
    </source>
</reference>
<name>A0AAN9BVJ7_9CAEN</name>
<evidence type="ECO:0000256" key="9">
    <source>
        <dbReference type="ARBA" id="ARBA00022763"/>
    </source>
</evidence>
<evidence type="ECO:0000256" key="5">
    <source>
        <dbReference type="ARBA" id="ARBA00022454"/>
    </source>
</evidence>
<dbReference type="GO" id="GO:0030870">
    <property type="term" value="C:Mre11 complex"/>
    <property type="evidence" value="ECO:0007669"/>
    <property type="project" value="UniProtKB-UniRule"/>
</dbReference>
<dbReference type="GO" id="GO:0035861">
    <property type="term" value="C:site of double-strand break"/>
    <property type="evidence" value="ECO:0007669"/>
    <property type="project" value="TreeGrafter"/>
</dbReference>
<evidence type="ECO:0000256" key="14">
    <source>
        <dbReference type="ARBA" id="ARBA00023242"/>
    </source>
</evidence>
<dbReference type="SUPFAM" id="SSF56300">
    <property type="entry name" value="Metallo-dependent phosphatases"/>
    <property type="match status" value="1"/>
</dbReference>
<evidence type="ECO:0000256" key="8">
    <source>
        <dbReference type="ARBA" id="ARBA00022759"/>
    </source>
</evidence>
<dbReference type="Gene3D" id="3.60.21.10">
    <property type="match status" value="1"/>
</dbReference>
<dbReference type="Pfam" id="PF04152">
    <property type="entry name" value="Mre11_DNA_bind"/>
    <property type="match status" value="1"/>
</dbReference>
<dbReference type="Gene3D" id="3.30.110.110">
    <property type="entry name" value="Mre11, capping domain"/>
    <property type="match status" value="1"/>
</dbReference>
<evidence type="ECO:0000313" key="21">
    <source>
        <dbReference type="EMBL" id="KAK7112168.1"/>
    </source>
</evidence>
<organism evidence="21 22">
    <name type="scientific">Littorina saxatilis</name>
    <dbReference type="NCBI Taxonomy" id="31220"/>
    <lineage>
        <taxon>Eukaryota</taxon>
        <taxon>Metazoa</taxon>
        <taxon>Spiralia</taxon>
        <taxon>Lophotrochozoa</taxon>
        <taxon>Mollusca</taxon>
        <taxon>Gastropoda</taxon>
        <taxon>Caenogastropoda</taxon>
        <taxon>Littorinimorpha</taxon>
        <taxon>Littorinoidea</taxon>
        <taxon>Littorinidae</taxon>
        <taxon>Littorina</taxon>
    </lineage>
</organism>
<evidence type="ECO:0000256" key="17">
    <source>
        <dbReference type="PIRSR" id="PIRSR000882-1"/>
    </source>
</evidence>
<dbReference type="GO" id="GO:0000723">
    <property type="term" value="P:telomere maintenance"/>
    <property type="evidence" value="ECO:0007669"/>
    <property type="project" value="TreeGrafter"/>
</dbReference>
<comment type="caution">
    <text evidence="21">The sequence shown here is derived from an EMBL/GenBank/DDBJ whole genome shotgun (WGS) entry which is preliminary data.</text>
</comment>
<gene>
    <name evidence="21" type="ORF">V1264_011661</name>
</gene>
<feature type="compositionally biased region" description="Basic residues" evidence="19">
    <location>
        <begin position="591"/>
        <end position="602"/>
    </location>
</feature>
<evidence type="ECO:0000256" key="6">
    <source>
        <dbReference type="ARBA" id="ARBA00022722"/>
    </source>
</evidence>
<dbReference type="Pfam" id="PF00149">
    <property type="entry name" value="Metallophos"/>
    <property type="match status" value="1"/>
</dbReference>
<dbReference type="InterPro" id="IPR007281">
    <property type="entry name" value="Mre11_DNA-bd"/>
</dbReference>
<dbReference type="PIRSF" id="PIRSF000882">
    <property type="entry name" value="DSB_repair_MRE11"/>
    <property type="match status" value="1"/>
</dbReference>
<dbReference type="PANTHER" id="PTHR10139:SF1">
    <property type="entry name" value="DOUBLE-STRAND BREAK REPAIR PROTEIN MRE11"/>
    <property type="match status" value="1"/>
</dbReference>
<evidence type="ECO:0000256" key="11">
    <source>
        <dbReference type="ARBA" id="ARBA00022839"/>
    </source>
</evidence>
<dbReference type="GO" id="GO:0097552">
    <property type="term" value="P:mitochondrial double-strand break repair via homologous recombination"/>
    <property type="evidence" value="ECO:0007669"/>
    <property type="project" value="TreeGrafter"/>
</dbReference>
<evidence type="ECO:0000256" key="7">
    <source>
        <dbReference type="ARBA" id="ARBA00022723"/>
    </source>
</evidence>
<evidence type="ECO:0000256" key="16">
    <source>
        <dbReference type="PIRNR" id="PIRNR000882"/>
    </source>
</evidence>
<dbReference type="SMART" id="SM01347">
    <property type="entry name" value="Mre11_DNA_bind"/>
    <property type="match status" value="1"/>
</dbReference>
<dbReference type="GO" id="GO:0031573">
    <property type="term" value="P:mitotic intra-S DNA damage checkpoint signaling"/>
    <property type="evidence" value="ECO:0007669"/>
    <property type="project" value="TreeGrafter"/>
</dbReference>
<keyword evidence="14 16" id="KW-0539">Nucleus</keyword>
<evidence type="ECO:0000256" key="18">
    <source>
        <dbReference type="RuleBase" id="RU003447"/>
    </source>
</evidence>
<keyword evidence="9 16" id="KW-0227">DNA damage</keyword>
<accession>A0AAN9BVJ7</accession>
<feature type="compositionally biased region" description="Low complexity" evidence="19">
    <location>
        <begin position="545"/>
        <end position="554"/>
    </location>
</feature>
<dbReference type="InterPro" id="IPR029052">
    <property type="entry name" value="Metallo-depent_PP-like"/>
</dbReference>
<dbReference type="AlphaFoldDB" id="A0AAN9BVJ7"/>
<evidence type="ECO:0000313" key="22">
    <source>
        <dbReference type="Proteomes" id="UP001374579"/>
    </source>
</evidence>
<feature type="compositionally biased region" description="Polar residues" evidence="19">
    <location>
        <begin position="623"/>
        <end position="635"/>
    </location>
</feature>
<protein>
    <recommendedName>
        <fullName evidence="16">Double-strand break repair protein</fullName>
    </recommendedName>
</protein>
<dbReference type="GO" id="GO:0008296">
    <property type="term" value="F:3'-5'-DNA exonuclease activity"/>
    <property type="evidence" value="ECO:0007669"/>
    <property type="project" value="InterPro"/>
</dbReference>
<keyword evidence="5" id="KW-0158">Chromosome</keyword>
<keyword evidence="11 16" id="KW-0269">Exonuclease</keyword>
<sequence>MPREQGDDDADTFRILLATDIHIGYGEKDSVRGNDSLVSFEEILEQAQKHNVDLVLLGGDLFHENKPSRRMMHGCLSLLRKYCMGDRPVQFEFLSDESVNFEHCQFPTLNYEDQNFNISIPVFSIHGNHDDPTGVGNLCSLDLIHSAGLINYFGKTTSLEKIRVSPLLMQKGTTKLALYGLGSLKDERLHRLFLKKNVSMLRPRENQDDWFNLLTLHQNRAKHSDTNFIPEQFLDDFLDLIFWGHEHECRIVPEWNGMQNFYITQPGSSIATSLNEGETKQKHIGLLQIKGKDFKVTPIPLTTVRQFYLEDVVLADTTLNPNDPNVGRKIEAFCREKVEALLEKAESEHSGSRKQPKEPLIRLRVDYTGFDTFSINRFGRQFMNRVANPDQMILFNQRRKLGTKNKQDTDEDLELLASIRPQSLDTARVEDMVKDYFSKADSNHQLQVLTEKGMSEAVKEYVVKEEREAISELVKYQLQKTQKYLRVRNTDTEAIDAEVSRFKDERRQKHEDDEEVKEAIERAKSKRDANPDEDSRMDMDSDQESSSSATTSTRGRGRGRARGRGRGRGRGQTVHSDDDDSPSPAPPQRGKGARGRGTRGRGKAPVVVETGSRSVKDMFTAGNRRQTSQHASVKSTKYEDDFDDDGAHIISDDDNDDPFNIPSSRQKQAKKNSNSSSKRPRGIVFDSDTDEEDYTPVKKRR</sequence>
<dbReference type="GO" id="GO:0030145">
    <property type="term" value="F:manganese ion binding"/>
    <property type="evidence" value="ECO:0007669"/>
    <property type="project" value="UniProtKB-UniRule"/>
</dbReference>
<keyword evidence="12 16" id="KW-0234">DNA repair</keyword>
<dbReference type="GO" id="GO:0006303">
    <property type="term" value="P:double-strand break repair via nonhomologous end joining"/>
    <property type="evidence" value="ECO:0007669"/>
    <property type="project" value="TreeGrafter"/>
</dbReference>
<feature type="compositionally biased region" description="Basic and acidic residues" evidence="19">
    <location>
        <begin position="504"/>
        <end position="539"/>
    </location>
</feature>
<dbReference type="InterPro" id="IPR003701">
    <property type="entry name" value="Mre11"/>
</dbReference>
<feature type="region of interest" description="Disordered" evidence="19">
    <location>
        <begin position="504"/>
        <end position="701"/>
    </location>
</feature>
<keyword evidence="13 16" id="KW-0464">Manganese</keyword>
<evidence type="ECO:0000256" key="4">
    <source>
        <dbReference type="ARBA" id="ARBA00009028"/>
    </source>
</evidence>
<feature type="compositionally biased region" description="Basic residues" evidence="19">
    <location>
        <begin position="555"/>
        <end position="569"/>
    </location>
</feature>
<keyword evidence="7" id="KW-0479">Metal-binding</keyword>
<feature type="compositionally biased region" description="Low complexity" evidence="19">
    <location>
        <begin position="663"/>
        <end position="677"/>
    </location>
</feature>
<comment type="similarity">
    <text evidence="4 16 18">Belongs to the MRE11/RAD32 family.</text>
</comment>
<evidence type="ECO:0000256" key="19">
    <source>
        <dbReference type="SAM" id="MobiDB-lite"/>
    </source>
</evidence>
<proteinExistence type="inferred from homology"/>
<dbReference type="PANTHER" id="PTHR10139">
    <property type="entry name" value="DOUBLE-STRAND BREAK REPAIR PROTEIN MRE11"/>
    <property type="match status" value="1"/>
</dbReference>
<dbReference type="Proteomes" id="UP001374579">
    <property type="component" value="Unassembled WGS sequence"/>
</dbReference>
<dbReference type="FunFam" id="3.60.21.10:FF:000011">
    <property type="entry name" value="Double-strand break repair protein"/>
    <property type="match status" value="1"/>
</dbReference>
<dbReference type="GO" id="GO:0000014">
    <property type="term" value="F:single-stranded DNA endodeoxyribonuclease activity"/>
    <property type="evidence" value="ECO:0007669"/>
    <property type="project" value="TreeGrafter"/>
</dbReference>
<dbReference type="CDD" id="cd00840">
    <property type="entry name" value="MPP_Mre11_N"/>
    <property type="match status" value="1"/>
</dbReference>
<evidence type="ECO:0000256" key="15">
    <source>
        <dbReference type="ARBA" id="ARBA00023254"/>
    </source>
</evidence>
<dbReference type="GO" id="GO:0000724">
    <property type="term" value="P:double-strand break repair via homologous recombination"/>
    <property type="evidence" value="ECO:0007669"/>
    <property type="project" value="TreeGrafter"/>
</dbReference>
<comment type="cofactor">
    <cofactor evidence="1 16">
        <name>Mn(2+)</name>
        <dbReference type="ChEBI" id="CHEBI:29035"/>
    </cofactor>
</comment>
<dbReference type="GO" id="GO:0042138">
    <property type="term" value="P:meiotic DNA double-strand break formation"/>
    <property type="evidence" value="ECO:0007669"/>
    <property type="project" value="TreeGrafter"/>
</dbReference>
<evidence type="ECO:0000256" key="2">
    <source>
        <dbReference type="ARBA" id="ARBA00004123"/>
    </source>
</evidence>
<evidence type="ECO:0000256" key="3">
    <source>
        <dbReference type="ARBA" id="ARBA00004286"/>
    </source>
</evidence>
<dbReference type="InterPro" id="IPR004843">
    <property type="entry name" value="Calcineurin-like_PHP"/>
</dbReference>
<keyword evidence="15 16" id="KW-0469">Meiosis</keyword>
<dbReference type="InterPro" id="IPR038487">
    <property type="entry name" value="Mre11_capping_dom"/>
</dbReference>
<keyword evidence="22" id="KW-1185">Reference proteome</keyword>
<feature type="domain" description="Mre11 DNA-binding" evidence="20">
    <location>
        <begin position="294"/>
        <end position="461"/>
    </location>
</feature>
<feature type="active site" description="Proton donor" evidence="17">
    <location>
        <position position="129"/>
    </location>
</feature>
<evidence type="ECO:0000256" key="13">
    <source>
        <dbReference type="ARBA" id="ARBA00023211"/>
    </source>
</evidence>
<keyword evidence="8 16" id="KW-0255">Endonuclease</keyword>
<comment type="subcellular location">
    <subcellularLocation>
        <location evidence="3">Chromosome</location>
    </subcellularLocation>
    <subcellularLocation>
        <location evidence="2 16">Nucleus</location>
    </subcellularLocation>
</comment>
<dbReference type="EMBL" id="JBAMIC010000002">
    <property type="protein sequence ID" value="KAK7112168.1"/>
    <property type="molecule type" value="Genomic_DNA"/>
</dbReference>
<dbReference type="NCBIfam" id="TIGR00583">
    <property type="entry name" value="mre11"/>
    <property type="match status" value="1"/>
</dbReference>
<keyword evidence="6 16" id="KW-0540">Nuclease</keyword>
<comment type="function">
    <text evidence="16">Core component of the MRN complex, which plays a central role in double-strand break (DSB) repair, DNA recombination, maintenance of telomere integrity and meiosis. The MRN complex is involved in the repair of DNA double-strand breaks (DSBs) via homologous recombination (HR), an error-free mechanism which primarily occurs during S and G2 phases. The complex (1) mediates the end resection of damaged DNA, which generates proper single-stranded DNA, a key initial steps in HR, and is (2) required for the recruitment of other repair factors and efficient activation of ATM and ATR upon DNA damage. Within the MRN complex, MRE11 possesses both single-strand endonuclease activity and double-strand-specific 3'-5' exonuclease activity. MRE11 first endonucleolytically cleaves the 5' strand at DNA DSB ends to prevent non-homologous end joining (NHEJ) and licence HR. It then generates a single-stranded DNA gap via 3' to 5' exonucleolytic degradation, which is required for single-strand invasion and recombination.</text>
</comment>
<evidence type="ECO:0000256" key="12">
    <source>
        <dbReference type="ARBA" id="ARBA00023204"/>
    </source>
</evidence>
<evidence type="ECO:0000256" key="1">
    <source>
        <dbReference type="ARBA" id="ARBA00001936"/>
    </source>
</evidence>
<dbReference type="GO" id="GO:0007095">
    <property type="term" value="P:mitotic G2 DNA damage checkpoint signaling"/>
    <property type="evidence" value="ECO:0007669"/>
    <property type="project" value="TreeGrafter"/>
</dbReference>
<dbReference type="InterPro" id="IPR041796">
    <property type="entry name" value="Mre11_N"/>
</dbReference>
<keyword evidence="10 16" id="KW-0378">Hydrolase</keyword>